<dbReference type="InterPro" id="IPR001466">
    <property type="entry name" value="Beta-lactam-related"/>
</dbReference>
<dbReference type="Gene3D" id="3.40.710.10">
    <property type="entry name" value="DD-peptidase/beta-lactamase superfamily"/>
    <property type="match status" value="1"/>
</dbReference>
<reference evidence="2" key="1">
    <citation type="submission" date="2022-02" db="EMBL/GenBank/DDBJ databases">
        <title>Aestuariibaculum sp., a marine bacterium isolated from sediment in Guangxi.</title>
        <authorList>
            <person name="Ying J."/>
        </authorList>
    </citation>
    <scope>NUCLEOTIDE SEQUENCE</scope>
    <source>
        <strain evidence="2">L182</strain>
    </source>
</reference>
<name>A0ABS9RN27_9FLAO</name>
<keyword evidence="2" id="KW-0378">Hydrolase</keyword>
<gene>
    <name evidence="2" type="ORF">MKW35_17135</name>
</gene>
<feature type="non-terminal residue" evidence="2">
    <location>
        <position position="1"/>
    </location>
</feature>
<dbReference type="EMBL" id="JAKVQD010000247">
    <property type="protein sequence ID" value="MCH4554348.1"/>
    <property type="molecule type" value="Genomic_DNA"/>
</dbReference>
<evidence type="ECO:0000313" key="3">
    <source>
        <dbReference type="Proteomes" id="UP001156141"/>
    </source>
</evidence>
<protein>
    <submittedName>
        <fullName evidence="2">Serine hydrolase</fullName>
    </submittedName>
</protein>
<keyword evidence="3" id="KW-1185">Reference proteome</keyword>
<dbReference type="InterPro" id="IPR012338">
    <property type="entry name" value="Beta-lactam/transpept-like"/>
</dbReference>
<feature type="domain" description="Beta-lactamase-related" evidence="1">
    <location>
        <begin position="15"/>
        <end position="62"/>
    </location>
</feature>
<proteinExistence type="predicted"/>
<organism evidence="2 3">
    <name type="scientific">Aestuariibaculum lutulentum</name>
    <dbReference type="NCBI Taxonomy" id="2920935"/>
    <lineage>
        <taxon>Bacteria</taxon>
        <taxon>Pseudomonadati</taxon>
        <taxon>Bacteroidota</taxon>
        <taxon>Flavobacteriia</taxon>
        <taxon>Flavobacteriales</taxon>
        <taxon>Flavobacteriaceae</taxon>
    </lineage>
</organism>
<evidence type="ECO:0000313" key="2">
    <source>
        <dbReference type="EMBL" id="MCH4554348.1"/>
    </source>
</evidence>
<evidence type="ECO:0000259" key="1">
    <source>
        <dbReference type="Pfam" id="PF00144"/>
    </source>
</evidence>
<accession>A0ABS9RN27</accession>
<dbReference type="Pfam" id="PF00144">
    <property type="entry name" value="Beta-lactamase"/>
    <property type="match status" value="1"/>
</dbReference>
<sequence length="73" mass="7954">TPVTALTPPQPARDDVLINKTGSTNGFGGYVAFVPKMQFGIVILANKYDPNEDRIRMAYQILTRLDANNGASE</sequence>
<dbReference type="GO" id="GO:0016787">
    <property type="term" value="F:hydrolase activity"/>
    <property type="evidence" value="ECO:0007669"/>
    <property type="project" value="UniProtKB-KW"/>
</dbReference>
<comment type="caution">
    <text evidence="2">The sequence shown here is derived from an EMBL/GenBank/DDBJ whole genome shotgun (WGS) entry which is preliminary data.</text>
</comment>
<dbReference type="SUPFAM" id="SSF56601">
    <property type="entry name" value="beta-lactamase/transpeptidase-like"/>
    <property type="match status" value="1"/>
</dbReference>
<dbReference type="Proteomes" id="UP001156141">
    <property type="component" value="Unassembled WGS sequence"/>
</dbReference>